<dbReference type="GO" id="GO:0005524">
    <property type="term" value="F:ATP binding"/>
    <property type="evidence" value="ECO:0007669"/>
    <property type="project" value="InterPro"/>
</dbReference>
<accession>A0A0W0VM91</accession>
<gene>
    <name evidence="1" type="ORF">Llon_1318</name>
</gene>
<dbReference type="STRING" id="45068.Llon_1318"/>
<sequence length="89" mass="10620">MNLQTQRVNELCEALNLTGIAANYAALVQEAAKQDAGYCDYLEQCLKAEQQNRKQRLRKHCKVYPNWIKRELLKKLCYWEKIQITQFWI</sequence>
<comment type="caution">
    <text evidence="1">The sequence shown here is derived from an EMBL/GenBank/DDBJ whole genome shotgun (WGS) entry which is preliminary data.</text>
</comment>
<name>A0A0W0VM91_9GAMM</name>
<dbReference type="PATRIC" id="fig|45068.5.peg.1425"/>
<reference evidence="1 2" key="1">
    <citation type="submission" date="2015-11" db="EMBL/GenBank/DDBJ databases">
        <title>Genomic analysis of 38 Legionella species identifies large and diverse effector repertoires.</title>
        <authorList>
            <person name="Burstein D."/>
            <person name="Amaro F."/>
            <person name="Zusman T."/>
            <person name="Lifshitz Z."/>
            <person name="Cohen O."/>
            <person name="Gilbert J.A."/>
            <person name="Pupko T."/>
            <person name="Shuman H.A."/>
            <person name="Segal G."/>
        </authorList>
    </citation>
    <scope>NUCLEOTIDE SEQUENCE [LARGE SCALE GENOMIC DNA]</scope>
    <source>
        <strain evidence="1 2">ATCC 49505</strain>
    </source>
</reference>
<organism evidence="1 2">
    <name type="scientific">Legionella londiniensis</name>
    <dbReference type="NCBI Taxonomy" id="45068"/>
    <lineage>
        <taxon>Bacteria</taxon>
        <taxon>Pseudomonadati</taxon>
        <taxon>Pseudomonadota</taxon>
        <taxon>Gammaproteobacteria</taxon>
        <taxon>Legionellales</taxon>
        <taxon>Legionellaceae</taxon>
        <taxon>Legionella</taxon>
    </lineage>
</organism>
<dbReference type="Proteomes" id="UP000054997">
    <property type="component" value="Unassembled WGS sequence"/>
</dbReference>
<evidence type="ECO:0000313" key="1">
    <source>
        <dbReference type="EMBL" id="KTD21220.1"/>
    </source>
</evidence>
<protein>
    <submittedName>
        <fullName evidence="1">Transposase/IS protein</fullName>
    </submittedName>
</protein>
<proteinExistence type="predicted"/>
<dbReference type="AlphaFoldDB" id="A0A0W0VM91"/>
<dbReference type="RefSeq" id="WP_058529312.1">
    <property type="nucleotide sequence ID" value="NZ_CAAAHZ010000003.1"/>
</dbReference>
<keyword evidence="2" id="KW-1185">Reference proteome</keyword>
<evidence type="ECO:0000313" key="2">
    <source>
        <dbReference type="Proteomes" id="UP000054997"/>
    </source>
</evidence>
<dbReference type="EMBL" id="LNYK01000016">
    <property type="protein sequence ID" value="KTD21220.1"/>
    <property type="molecule type" value="Genomic_DNA"/>
</dbReference>